<protein>
    <recommendedName>
        <fullName evidence="5">Phospholipase/carboxylesterase/thioesterase domain-containing protein</fullName>
    </recommendedName>
</protein>
<feature type="domain" description="Phospholipase/carboxylesterase/thioesterase" evidence="5">
    <location>
        <begin position="180"/>
        <end position="245"/>
    </location>
</feature>
<organism evidence="6 7">
    <name type="scientific">Triparma columacea</name>
    <dbReference type="NCBI Taxonomy" id="722753"/>
    <lineage>
        <taxon>Eukaryota</taxon>
        <taxon>Sar</taxon>
        <taxon>Stramenopiles</taxon>
        <taxon>Ochrophyta</taxon>
        <taxon>Bolidophyceae</taxon>
        <taxon>Parmales</taxon>
        <taxon>Triparmaceae</taxon>
        <taxon>Triparma</taxon>
    </lineage>
</organism>
<dbReference type="InterPro" id="IPR050955">
    <property type="entry name" value="Plant_Biomass_Hydrol_Est"/>
</dbReference>
<accession>A0A9W7G2B8</accession>
<feature type="region of interest" description="Disordered" evidence="3">
    <location>
        <begin position="51"/>
        <end position="77"/>
    </location>
</feature>
<evidence type="ECO:0000313" key="6">
    <source>
        <dbReference type="EMBL" id="GMI33020.1"/>
    </source>
</evidence>
<name>A0A9W7G2B8_9STRA</name>
<dbReference type="Proteomes" id="UP001165065">
    <property type="component" value="Unassembled WGS sequence"/>
</dbReference>
<evidence type="ECO:0000256" key="1">
    <source>
        <dbReference type="ARBA" id="ARBA00022729"/>
    </source>
</evidence>
<evidence type="ECO:0000256" key="4">
    <source>
        <dbReference type="SAM" id="SignalP"/>
    </source>
</evidence>
<proteinExistence type="predicted"/>
<dbReference type="EMBL" id="BRYA01000805">
    <property type="protein sequence ID" value="GMI33020.1"/>
    <property type="molecule type" value="Genomic_DNA"/>
</dbReference>
<feature type="compositionally biased region" description="Basic and acidic residues" evidence="3">
    <location>
        <begin position="51"/>
        <end position="70"/>
    </location>
</feature>
<sequence>MYFLRLLVAAAFITTVIAKETETEWTCGEDGFWYEGSTKTTYACDEDDAKDDYSGDKDDSSSSSDGKDSACIDTSDPNMPATFPQTCVSTSIGDRCWYTYTPPQVVSGSTYPLVVDLHGGGGCASDSAAWSGWQKLSEGNDEDDTFIVIWPQGSGGGNWGVGGSEWSVINAETSSTGKDTFDAPDLEFLAEIVASTDAPVDLERIYFTGFSMGCMMSLRFLLERSDLIAGAHCHGGYLVSPESGTSITPSNLPVGVYMTGGDADDWFAMSEDQFDVWTNFNNDGCVESTTSVTLSGSELTDATLKTCGNVDRMVVAGMTHVLDERMASLAWEALKGLSRTGVADALPEAGEVVVPCVVGEEGGCGEGEVCVGAQGDEGEEGGEGGGKRRRRRRLFGNFDKDTTTAPEPTPIIGKCVHTLEL</sequence>
<gene>
    <name evidence="6" type="ORF">TrCOL_g11987</name>
</gene>
<comment type="caution">
    <text evidence="6">The sequence shown here is derived from an EMBL/GenBank/DDBJ whole genome shotgun (WGS) entry which is preliminary data.</text>
</comment>
<feature type="signal peptide" evidence="4">
    <location>
        <begin position="1"/>
        <end position="18"/>
    </location>
</feature>
<dbReference type="AlphaFoldDB" id="A0A9W7G2B8"/>
<reference evidence="7" key="1">
    <citation type="journal article" date="2023" name="Commun. Biol.">
        <title>Genome analysis of Parmales, the sister group of diatoms, reveals the evolutionary specialization of diatoms from phago-mixotrophs to photoautotrophs.</title>
        <authorList>
            <person name="Ban H."/>
            <person name="Sato S."/>
            <person name="Yoshikawa S."/>
            <person name="Yamada K."/>
            <person name="Nakamura Y."/>
            <person name="Ichinomiya M."/>
            <person name="Sato N."/>
            <person name="Blanc-Mathieu R."/>
            <person name="Endo H."/>
            <person name="Kuwata A."/>
            <person name="Ogata H."/>
        </authorList>
    </citation>
    <scope>NUCLEOTIDE SEQUENCE [LARGE SCALE GENOMIC DNA]</scope>
</reference>
<dbReference type="GO" id="GO:0016787">
    <property type="term" value="F:hydrolase activity"/>
    <property type="evidence" value="ECO:0007669"/>
    <property type="project" value="UniProtKB-KW"/>
</dbReference>
<dbReference type="OrthoDB" id="2425929at2759"/>
<dbReference type="Gene3D" id="3.40.50.1820">
    <property type="entry name" value="alpha/beta hydrolase"/>
    <property type="match status" value="1"/>
</dbReference>
<evidence type="ECO:0000313" key="7">
    <source>
        <dbReference type="Proteomes" id="UP001165065"/>
    </source>
</evidence>
<dbReference type="Pfam" id="PF02230">
    <property type="entry name" value="Abhydrolase_2"/>
    <property type="match status" value="1"/>
</dbReference>
<dbReference type="PANTHER" id="PTHR43037">
    <property type="entry name" value="UNNAMED PRODUCT-RELATED"/>
    <property type="match status" value="1"/>
</dbReference>
<keyword evidence="1 4" id="KW-0732">Signal</keyword>
<evidence type="ECO:0000256" key="2">
    <source>
        <dbReference type="ARBA" id="ARBA00022801"/>
    </source>
</evidence>
<evidence type="ECO:0000259" key="5">
    <source>
        <dbReference type="Pfam" id="PF02230"/>
    </source>
</evidence>
<dbReference type="PANTHER" id="PTHR43037:SF5">
    <property type="entry name" value="FERULOYL ESTERASE"/>
    <property type="match status" value="1"/>
</dbReference>
<dbReference type="InterPro" id="IPR029058">
    <property type="entry name" value="AB_hydrolase_fold"/>
</dbReference>
<feature type="chain" id="PRO_5040906754" description="Phospholipase/carboxylesterase/thioesterase domain-containing protein" evidence="4">
    <location>
        <begin position="19"/>
        <end position="421"/>
    </location>
</feature>
<keyword evidence="7" id="KW-1185">Reference proteome</keyword>
<feature type="region of interest" description="Disordered" evidence="3">
    <location>
        <begin position="371"/>
        <end position="408"/>
    </location>
</feature>
<evidence type="ECO:0000256" key="3">
    <source>
        <dbReference type="SAM" id="MobiDB-lite"/>
    </source>
</evidence>
<dbReference type="SUPFAM" id="SSF53474">
    <property type="entry name" value="alpha/beta-Hydrolases"/>
    <property type="match status" value="1"/>
</dbReference>
<keyword evidence="2" id="KW-0378">Hydrolase</keyword>
<dbReference type="InterPro" id="IPR003140">
    <property type="entry name" value="PLipase/COase/thioEstase"/>
</dbReference>